<evidence type="ECO:0000313" key="10">
    <source>
        <dbReference type="EMBL" id="TSD57659.1"/>
    </source>
</evidence>
<proteinExistence type="inferred from homology"/>
<dbReference type="GO" id="GO:0015385">
    <property type="term" value="F:sodium:proton antiporter activity"/>
    <property type="evidence" value="ECO:0007669"/>
    <property type="project" value="TreeGrafter"/>
</dbReference>
<dbReference type="EMBL" id="VLNT01000018">
    <property type="protein sequence ID" value="TSD57659.1"/>
    <property type="molecule type" value="Genomic_DNA"/>
</dbReference>
<comment type="similarity">
    <text evidence="2">Belongs to the CPA3 antiporters (TC 2.A.63) subunit F family.</text>
</comment>
<keyword evidence="11" id="KW-1185">Reference proteome</keyword>
<dbReference type="AlphaFoldDB" id="A0A554RU93"/>
<gene>
    <name evidence="10" type="ORF">FNM00_15785</name>
</gene>
<dbReference type="Pfam" id="PF04066">
    <property type="entry name" value="MrpF_PhaF"/>
    <property type="match status" value="1"/>
</dbReference>
<keyword evidence="7 9" id="KW-0472">Membrane</keyword>
<evidence type="ECO:0000256" key="3">
    <source>
        <dbReference type="ARBA" id="ARBA00022448"/>
    </source>
</evidence>
<evidence type="ECO:0000256" key="9">
    <source>
        <dbReference type="SAM" id="Phobius"/>
    </source>
</evidence>
<evidence type="ECO:0000256" key="2">
    <source>
        <dbReference type="ARBA" id="ARBA00009212"/>
    </source>
</evidence>
<evidence type="ECO:0000256" key="8">
    <source>
        <dbReference type="SAM" id="MobiDB-lite"/>
    </source>
</evidence>
<evidence type="ECO:0000256" key="1">
    <source>
        <dbReference type="ARBA" id="ARBA00004651"/>
    </source>
</evidence>
<dbReference type="RefSeq" id="WP_087624897.1">
    <property type="nucleotide sequence ID" value="NZ_VLNT01000018.1"/>
</dbReference>
<keyword evidence="5 9" id="KW-0812">Transmembrane</keyword>
<evidence type="ECO:0000256" key="5">
    <source>
        <dbReference type="ARBA" id="ARBA00022692"/>
    </source>
</evidence>
<feature type="region of interest" description="Disordered" evidence="8">
    <location>
        <begin position="82"/>
        <end position="106"/>
    </location>
</feature>
<comment type="caution">
    <text evidence="10">The sequence shown here is derived from an EMBL/GenBank/DDBJ whole genome shotgun (WGS) entry which is preliminary data.</text>
</comment>
<dbReference type="Proteomes" id="UP000316988">
    <property type="component" value="Unassembled WGS sequence"/>
</dbReference>
<comment type="subcellular location">
    <subcellularLocation>
        <location evidence="1">Cell membrane</location>
        <topology evidence="1">Multi-pass membrane protein</topology>
    </subcellularLocation>
</comment>
<organism evidence="10 11">
    <name type="scientific">Aeromicrobium piscarium</name>
    <dbReference type="NCBI Taxonomy" id="2590901"/>
    <lineage>
        <taxon>Bacteria</taxon>
        <taxon>Bacillati</taxon>
        <taxon>Actinomycetota</taxon>
        <taxon>Actinomycetes</taxon>
        <taxon>Propionibacteriales</taxon>
        <taxon>Nocardioidaceae</taxon>
        <taxon>Aeromicrobium</taxon>
    </lineage>
</organism>
<evidence type="ECO:0000313" key="11">
    <source>
        <dbReference type="Proteomes" id="UP000316988"/>
    </source>
</evidence>
<keyword evidence="4" id="KW-1003">Cell membrane</keyword>
<evidence type="ECO:0000256" key="6">
    <source>
        <dbReference type="ARBA" id="ARBA00022989"/>
    </source>
</evidence>
<dbReference type="GO" id="GO:0005886">
    <property type="term" value="C:plasma membrane"/>
    <property type="evidence" value="ECO:0007669"/>
    <property type="project" value="UniProtKB-SubCell"/>
</dbReference>
<protein>
    <submittedName>
        <fullName evidence="10">Cation:proton antiporter</fullName>
    </submittedName>
</protein>
<feature type="compositionally biased region" description="Basic and acidic residues" evidence="8">
    <location>
        <begin position="84"/>
        <end position="106"/>
    </location>
</feature>
<accession>A0A554RU93</accession>
<dbReference type="PANTHER" id="PTHR34702">
    <property type="entry name" value="NA(+)/H(+) ANTIPORTER SUBUNIT F1"/>
    <property type="match status" value="1"/>
</dbReference>
<keyword evidence="3" id="KW-0813">Transport</keyword>
<keyword evidence="6 9" id="KW-1133">Transmembrane helix</keyword>
<dbReference type="OrthoDB" id="3733837at2"/>
<dbReference type="InterPro" id="IPR007208">
    <property type="entry name" value="MrpF/PhaF-like"/>
</dbReference>
<feature type="transmembrane region" description="Helical" evidence="9">
    <location>
        <begin position="59"/>
        <end position="82"/>
    </location>
</feature>
<evidence type="ECO:0000256" key="4">
    <source>
        <dbReference type="ARBA" id="ARBA00022475"/>
    </source>
</evidence>
<reference evidence="10 11" key="1">
    <citation type="submission" date="2019-07" db="EMBL/GenBank/DDBJ databases">
        <authorList>
            <person name="Zhao L.H."/>
        </authorList>
    </citation>
    <scope>NUCLEOTIDE SEQUENCE [LARGE SCALE GENOMIC DNA]</scope>
    <source>
        <strain evidence="10 11">Co35</strain>
    </source>
</reference>
<feature type="transmembrane region" description="Helical" evidence="9">
    <location>
        <begin position="6"/>
        <end position="24"/>
    </location>
</feature>
<feature type="transmembrane region" description="Helical" evidence="9">
    <location>
        <begin position="36"/>
        <end position="53"/>
    </location>
</feature>
<dbReference type="PANTHER" id="PTHR34702:SF1">
    <property type="entry name" value="NA(+)_H(+) ANTIPORTER SUBUNIT F"/>
    <property type="match status" value="1"/>
</dbReference>
<evidence type="ECO:0000256" key="7">
    <source>
        <dbReference type="ARBA" id="ARBA00023136"/>
    </source>
</evidence>
<sequence length="106" mass="11077">MTTVGIICAVILGLTGVLCMVRIVRGPTMLDRTVAADVFVAACVGAIGVEAAVNNHTNTLPVLVALALVAFLGSVSIARYAAPDSDRSAAKRPDTPEQTQREDEIR</sequence>
<name>A0A554RU93_9ACTN</name>